<comment type="function">
    <text evidence="4">Catalyzes the transfer of a two-carbon ketol group from a ketose donor to an aldose acceptor, via a covalent intermediate with the cofactor thiamine pyrophosphate.</text>
</comment>
<keyword evidence="8 21" id="KW-0808">Transferase</keyword>
<evidence type="ECO:0000256" key="17">
    <source>
        <dbReference type="PIRSR" id="PIRSR605478-3"/>
    </source>
</evidence>
<comment type="cofactor">
    <cofactor evidence="17">
        <name>thiamine diphosphate</name>
        <dbReference type="ChEBI" id="CHEBI:58937"/>
    </cofactor>
    <text evidence="17">Binds 1 thiamine pyrophosphate per subunit. During the reaction, the substrate forms a covalent intermediate with the cofactor.</text>
</comment>
<keyword evidence="11 18" id="KW-0460">Magnesium</keyword>
<dbReference type="CDD" id="cd02012">
    <property type="entry name" value="TPP_TK"/>
    <property type="match status" value="1"/>
</dbReference>
<dbReference type="Pfam" id="PF00456">
    <property type="entry name" value="Transketolase_N"/>
    <property type="match status" value="1"/>
</dbReference>
<comment type="caution">
    <text evidence="21">The sequence shown here is derived from an EMBL/GenBank/DDBJ whole genome shotgun (WGS) entry which is preliminary data.</text>
</comment>
<feature type="binding site" evidence="18">
    <location>
        <position position="160"/>
    </location>
    <ligand>
        <name>Mg(2+)</name>
        <dbReference type="ChEBI" id="CHEBI:18420"/>
    </ligand>
</feature>
<evidence type="ECO:0000256" key="10">
    <source>
        <dbReference type="ARBA" id="ARBA00022837"/>
    </source>
</evidence>
<comment type="cofactor">
    <cofactor evidence="1">
        <name>Ca(2+)</name>
        <dbReference type="ChEBI" id="CHEBI:29108"/>
    </cofactor>
</comment>
<dbReference type="SUPFAM" id="SSF52922">
    <property type="entry name" value="TK C-terminal domain-like"/>
    <property type="match status" value="1"/>
</dbReference>
<protein>
    <recommendedName>
        <fullName evidence="7 14">Transketolase</fullName>
        <ecNumber evidence="7 14">2.2.1.1</ecNumber>
    </recommendedName>
</protein>
<evidence type="ECO:0000256" key="14">
    <source>
        <dbReference type="NCBIfam" id="TIGR00232"/>
    </source>
</evidence>
<evidence type="ECO:0000256" key="16">
    <source>
        <dbReference type="PIRSR" id="PIRSR605478-2"/>
    </source>
</evidence>
<dbReference type="NCBIfam" id="TIGR00232">
    <property type="entry name" value="tktlase_bact"/>
    <property type="match status" value="1"/>
</dbReference>
<dbReference type="InterPro" id="IPR029061">
    <property type="entry name" value="THDP-binding"/>
</dbReference>
<feature type="binding site" evidence="16">
    <location>
        <position position="356"/>
    </location>
    <ligand>
        <name>substrate</name>
    </ligand>
</feature>
<evidence type="ECO:0000313" key="22">
    <source>
        <dbReference type="Proteomes" id="UP000886725"/>
    </source>
</evidence>
<evidence type="ECO:0000256" key="18">
    <source>
        <dbReference type="PIRSR" id="PIRSR605478-4"/>
    </source>
</evidence>
<evidence type="ECO:0000256" key="4">
    <source>
        <dbReference type="ARBA" id="ARBA00002931"/>
    </source>
</evidence>
<reference evidence="21" key="2">
    <citation type="journal article" date="2021" name="PeerJ">
        <title>Extensive microbial diversity within the chicken gut microbiome revealed by metagenomics and culture.</title>
        <authorList>
            <person name="Gilroy R."/>
            <person name="Ravi A."/>
            <person name="Getino M."/>
            <person name="Pursley I."/>
            <person name="Horton D.L."/>
            <person name="Alikhan N.F."/>
            <person name="Baker D."/>
            <person name="Gharbi K."/>
            <person name="Hall N."/>
            <person name="Watson M."/>
            <person name="Adriaenssens E.M."/>
            <person name="Foster-Nyarko E."/>
            <person name="Jarju S."/>
            <person name="Secka A."/>
            <person name="Antonio M."/>
            <person name="Oren A."/>
            <person name="Chaudhuri R.R."/>
            <person name="La Ragione R."/>
            <person name="Hildebrand F."/>
            <person name="Pallen M.J."/>
        </authorList>
    </citation>
    <scope>NUCLEOTIDE SEQUENCE</scope>
    <source>
        <strain evidence="21">CHK165-10780</strain>
    </source>
</reference>
<comment type="catalytic activity">
    <reaction evidence="13">
        <text>D-sedoheptulose 7-phosphate + D-glyceraldehyde 3-phosphate = aldehydo-D-ribose 5-phosphate + D-xylulose 5-phosphate</text>
        <dbReference type="Rhea" id="RHEA:10508"/>
        <dbReference type="ChEBI" id="CHEBI:57483"/>
        <dbReference type="ChEBI" id="CHEBI:57737"/>
        <dbReference type="ChEBI" id="CHEBI:58273"/>
        <dbReference type="ChEBI" id="CHEBI:59776"/>
        <dbReference type="EC" id="2.2.1.1"/>
    </reaction>
</comment>
<gene>
    <name evidence="21" type="primary">tkt</name>
    <name evidence="21" type="ORF">IAC85_04045</name>
</gene>
<dbReference type="EMBL" id="DVFU01000078">
    <property type="protein sequence ID" value="HIQ64892.1"/>
    <property type="molecule type" value="Genomic_DNA"/>
</dbReference>
<dbReference type="CDD" id="cd07033">
    <property type="entry name" value="TPP_PYR_DXS_TK_like"/>
    <property type="match status" value="1"/>
</dbReference>
<comment type="cofactor">
    <cofactor evidence="2">
        <name>Mn(2+)</name>
        <dbReference type="ChEBI" id="CHEBI:29035"/>
    </cofactor>
</comment>
<feature type="binding site" evidence="16">
    <location>
        <position position="518"/>
    </location>
    <ligand>
        <name>substrate</name>
    </ligand>
</feature>
<evidence type="ECO:0000256" key="8">
    <source>
        <dbReference type="ARBA" id="ARBA00022679"/>
    </source>
</evidence>
<evidence type="ECO:0000256" key="5">
    <source>
        <dbReference type="ARBA" id="ARBA00007131"/>
    </source>
</evidence>
<feature type="binding site" evidence="17">
    <location>
        <position position="161"/>
    </location>
    <ligand>
        <name>thiamine diphosphate</name>
        <dbReference type="ChEBI" id="CHEBI:58937"/>
    </ligand>
</feature>
<feature type="binding site" evidence="16">
    <location>
        <position position="31"/>
    </location>
    <ligand>
        <name>substrate</name>
    </ligand>
</feature>
<dbReference type="InterPro" id="IPR055152">
    <property type="entry name" value="Transketolase-like_C_2"/>
</dbReference>
<comment type="cofactor">
    <cofactor evidence="3">
        <name>Co(2+)</name>
        <dbReference type="ChEBI" id="CHEBI:48828"/>
    </cofactor>
</comment>
<evidence type="ECO:0000256" key="2">
    <source>
        <dbReference type="ARBA" id="ARBA00001936"/>
    </source>
</evidence>
<dbReference type="Gene3D" id="3.40.50.970">
    <property type="match status" value="2"/>
</dbReference>
<dbReference type="GO" id="GO:0005829">
    <property type="term" value="C:cytosol"/>
    <property type="evidence" value="ECO:0007669"/>
    <property type="project" value="TreeGrafter"/>
</dbReference>
<dbReference type="Proteomes" id="UP000886725">
    <property type="component" value="Unassembled WGS sequence"/>
</dbReference>
<feature type="site" description="Important for catalytic activity" evidence="19">
    <location>
        <position position="265"/>
    </location>
</feature>
<name>A0A9D0YZC3_9FIRM</name>
<evidence type="ECO:0000256" key="15">
    <source>
        <dbReference type="PIRSR" id="PIRSR605478-1"/>
    </source>
</evidence>
<dbReference type="Gene3D" id="3.40.50.920">
    <property type="match status" value="1"/>
</dbReference>
<keyword evidence="9 18" id="KW-0479">Metal-binding</keyword>
<evidence type="ECO:0000256" key="6">
    <source>
        <dbReference type="ARBA" id="ARBA00011738"/>
    </source>
</evidence>
<feature type="binding site" evidence="17">
    <location>
        <position position="265"/>
    </location>
    <ligand>
        <name>thiamine diphosphate</name>
        <dbReference type="ChEBI" id="CHEBI:58937"/>
    </ligand>
</feature>
<evidence type="ECO:0000256" key="19">
    <source>
        <dbReference type="PIRSR" id="PIRSR605478-5"/>
    </source>
</evidence>
<dbReference type="GO" id="GO:0046872">
    <property type="term" value="F:metal ion binding"/>
    <property type="evidence" value="ECO:0007669"/>
    <property type="project" value="UniProtKB-KW"/>
</dbReference>
<feature type="binding site" evidence="16">
    <location>
        <position position="467"/>
    </location>
    <ligand>
        <name>substrate</name>
    </ligand>
</feature>
<proteinExistence type="inferred from homology"/>
<evidence type="ECO:0000256" key="7">
    <source>
        <dbReference type="ARBA" id="ARBA00013152"/>
    </source>
</evidence>
<dbReference type="AlphaFoldDB" id="A0A9D0YZC3"/>
<keyword evidence="12 17" id="KW-0786">Thiamine pyrophosphate</keyword>
<organism evidence="21 22">
    <name type="scientific">Candidatus Faecenecus gallistercoris</name>
    <dbReference type="NCBI Taxonomy" id="2840793"/>
    <lineage>
        <taxon>Bacteria</taxon>
        <taxon>Bacillati</taxon>
        <taxon>Bacillota</taxon>
        <taxon>Bacillota incertae sedis</taxon>
        <taxon>Candidatus Faecenecus</taxon>
    </lineage>
</organism>
<feature type="binding site" evidence="18">
    <location>
        <position position="192"/>
    </location>
    <ligand>
        <name>Mg(2+)</name>
        <dbReference type="ChEBI" id="CHEBI:18420"/>
    </ligand>
</feature>
<dbReference type="PANTHER" id="PTHR43522">
    <property type="entry name" value="TRANSKETOLASE"/>
    <property type="match status" value="1"/>
</dbReference>
<dbReference type="Pfam" id="PF02779">
    <property type="entry name" value="Transket_pyr"/>
    <property type="match status" value="1"/>
</dbReference>
<feature type="binding site" evidence="16">
    <location>
        <position position="265"/>
    </location>
    <ligand>
        <name>substrate</name>
    </ligand>
</feature>
<dbReference type="SUPFAM" id="SSF52518">
    <property type="entry name" value="Thiamin diphosphate-binding fold (THDP-binding)"/>
    <property type="match status" value="2"/>
</dbReference>
<feature type="binding site" evidence="17">
    <location>
        <position position="71"/>
    </location>
    <ligand>
        <name>thiamine diphosphate</name>
        <dbReference type="ChEBI" id="CHEBI:58937"/>
    </ligand>
</feature>
<evidence type="ECO:0000313" key="21">
    <source>
        <dbReference type="EMBL" id="HIQ64892.1"/>
    </source>
</evidence>
<feature type="site" description="Important for catalytic activity" evidence="19">
    <location>
        <position position="31"/>
    </location>
</feature>
<evidence type="ECO:0000256" key="11">
    <source>
        <dbReference type="ARBA" id="ARBA00022842"/>
    </source>
</evidence>
<feature type="binding site" evidence="16">
    <location>
        <position position="471"/>
    </location>
    <ligand>
        <name>substrate</name>
    </ligand>
</feature>
<feature type="binding site" evidence="16">
    <location>
        <position position="383"/>
    </location>
    <ligand>
        <name>substrate</name>
    </ligand>
</feature>
<dbReference type="SMART" id="SM00861">
    <property type="entry name" value="Transket_pyr"/>
    <property type="match status" value="1"/>
</dbReference>
<feature type="binding site" evidence="17">
    <location>
        <begin position="119"/>
        <end position="121"/>
    </location>
    <ligand>
        <name>thiamine diphosphate</name>
        <dbReference type="ChEBI" id="CHEBI:58937"/>
    </ligand>
</feature>
<feature type="binding site" evidence="17">
    <location>
        <position position="190"/>
    </location>
    <ligand>
        <name>thiamine diphosphate</name>
        <dbReference type="ChEBI" id="CHEBI:58937"/>
    </ligand>
</feature>
<dbReference type="Pfam" id="PF22613">
    <property type="entry name" value="Transketolase_C_1"/>
    <property type="match status" value="1"/>
</dbReference>
<keyword evidence="10" id="KW-0106">Calcium</keyword>
<dbReference type="GO" id="GO:0006098">
    <property type="term" value="P:pentose-phosphate shunt"/>
    <property type="evidence" value="ECO:0007669"/>
    <property type="project" value="TreeGrafter"/>
</dbReference>
<dbReference type="FunFam" id="3.40.50.970:FF:000004">
    <property type="entry name" value="Transketolase"/>
    <property type="match status" value="1"/>
</dbReference>
<sequence length="659" mass="73217">MSAKEMSMDRKIINQIKALGIDMIQESGSGHPGIVLGAATTLYTVYAKCLNFKKDDPLWINRDRFVMSSGHGSALLYATLYMAGVIPTLDDLKAFRKYGSITPGHPEYYKTPGVDMTTGPLGEGFASAVGMAIAERYLYHYYARNCVYPISHYTYVFCGDGDLMEGISYEAASLAGTLKLHKLIALYDNNSISLDGPTKMSFTEDVASRFRSMGWNVLEVADGENIEEIESAINKCKDQKNGPSLIMIKNVIGRGSKKEGTSKIHGGTLESDDVSKIKTSLEVRDIPFAVSQEVVDAMQTMISNRVDEKYRKWMSDYNLLSGEVQEELSKMKSGDLSISMKDTVYTFPESKMESPRETSHKVLQSVCEVNPLLIGGSADVGTSTKTYLENSTDFSSTNYLGRNIWYGVREGAMGAIMNGISLGGLRNYGSTFLAFSDYLKPAIRLSALMNLPNIYIFTHDSVMIGPDGPTHQPVEQLISLRSIPNMEVFRPADANETLGAYKAILAKRRGPSALILSRNDQPVREDTSINDVAFGAYIVYHEAKNLQGIIIATGEEVHMAINVAKKLLEYGIDLRVVSMPSKERFEIQTDGYKQDILPQNDKTFVIEASSHYSWDEYVSSREYLFTVDNFGASASKEDIRKNVFYTEDAVIERIKRLFS</sequence>
<comment type="similarity">
    <text evidence="5">Belongs to the transketolase family.</text>
</comment>
<evidence type="ECO:0000256" key="1">
    <source>
        <dbReference type="ARBA" id="ARBA00001913"/>
    </source>
</evidence>
<accession>A0A9D0YZC3</accession>
<evidence type="ECO:0000256" key="3">
    <source>
        <dbReference type="ARBA" id="ARBA00001941"/>
    </source>
</evidence>
<dbReference type="InterPro" id="IPR033247">
    <property type="entry name" value="Transketolase_fam"/>
</dbReference>
<dbReference type="InterPro" id="IPR005478">
    <property type="entry name" value="Transketolase_bac-like"/>
</dbReference>
<feature type="binding site" evidence="16">
    <location>
        <position position="459"/>
    </location>
    <ligand>
        <name>substrate</name>
    </ligand>
</feature>
<feature type="binding site" evidence="17">
    <location>
        <position position="435"/>
    </location>
    <ligand>
        <name>thiamine diphosphate</name>
        <dbReference type="ChEBI" id="CHEBI:58937"/>
    </ligand>
</feature>
<dbReference type="FunFam" id="3.40.50.970:FF:000045">
    <property type="entry name" value="Transketolase"/>
    <property type="match status" value="1"/>
</dbReference>
<feature type="domain" description="Transketolase-like pyrimidine-binding" evidence="20">
    <location>
        <begin position="353"/>
        <end position="523"/>
    </location>
</feature>
<feature type="binding site" evidence="18">
    <location>
        <position position="190"/>
    </location>
    <ligand>
        <name>Mg(2+)</name>
        <dbReference type="ChEBI" id="CHEBI:18420"/>
    </ligand>
</feature>
<dbReference type="InterPro" id="IPR009014">
    <property type="entry name" value="Transketo_C/PFOR_II"/>
</dbReference>
<dbReference type="PANTHER" id="PTHR43522:SF2">
    <property type="entry name" value="TRANSKETOLASE 1-RELATED"/>
    <property type="match status" value="1"/>
</dbReference>
<dbReference type="InterPro" id="IPR005474">
    <property type="entry name" value="Transketolase_N"/>
</dbReference>
<dbReference type="InterPro" id="IPR005475">
    <property type="entry name" value="Transketolase-like_Pyr-bd"/>
</dbReference>
<feature type="active site" description="Proton donor" evidence="15">
    <location>
        <position position="410"/>
    </location>
</feature>
<reference evidence="21" key="1">
    <citation type="submission" date="2020-10" db="EMBL/GenBank/DDBJ databases">
        <authorList>
            <person name="Gilroy R."/>
        </authorList>
    </citation>
    <scope>NUCLEOTIDE SEQUENCE</scope>
    <source>
        <strain evidence="21">CHK165-10780</strain>
    </source>
</reference>
<dbReference type="GO" id="GO:0004802">
    <property type="term" value="F:transketolase activity"/>
    <property type="evidence" value="ECO:0007669"/>
    <property type="project" value="UniProtKB-UniRule"/>
</dbReference>
<dbReference type="EC" id="2.2.1.1" evidence="7 14"/>
<evidence type="ECO:0000256" key="13">
    <source>
        <dbReference type="ARBA" id="ARBA00049473"/>
    </source>
</evidence>
<evidence type="ECO:0000256" key="12">
    <source>
        <dbReference type="ARBA" id="ARBA00023052"/>
    </source>
</evidence>
<comment type="cofactor">
    <cofactor evidence="18">
        <name>Mg(2+)</name>
        <dbReference type="ChEBI" id="CHEBI:18420"/>
    </cofactor>
    <text evidence="18">Binds 1 Mg(2+) ion per subunit. Can also utilize other divalent metal cations, such as Ca(2+), Mn(2+) and Co(2+).</text>
</comment>
<evidence type="ECO:0000256" key="9">
    <source>
        <dbReference type="ARBA" id="ARBA00022723"/>
    </source>
</evidence>
<evidence type="ECO:0000259" key="20">
    <source>
        <dbReference type="SMART" id="SM00861"/>
    </source>
</evidence>
<comment type="subunit">
    <text evidence="6">Homodimer.</text>
</comment>